<dbReference type="PANTHER" id="PTHR46233:SF3">
    <property type="entry name" value="HYDROXYACYLGLUTATHIONE HYDROLASE GLOC"/>
    <property type="match status" value="1"/>
</dbReference>
<dbReference type="InterPro" id="IPR001279">
    <property type="entry name" value="Metallo-B-lactamas"/>
</dbReference>
<comment type="caution">
    <text evidence="6">The sequence shown here is derived from an EMBL/GenBank/DDBJ whole genome shotgun (WGS) entry which is preliminary data.</text>
</comment>
<protein>
    <submittedName>
        <fullName evidence="6">Metallo-beta-lactamase domain protein</fullName>
    </submittedName>
</protein>
<keyword evidence="7" id="KW-1185">Reference proteome</keyword>
<dbReference type="SMART" id="SM00849">
    <property type="entry name" value="Lactamase_B"/>
    <property type="match status" value="1"/>
</dbReference>
<dbReference type="InterPro" id="IPR051453">
    <property type="entry name" value="MBL_Glyoxalase_II"/>
</dbReference>
<dbReference type="HOGENOM" id="CLU_030571_5_0_11"/>
<keyword evidence="4" id="KW-0862">Zinc</keyword>
<gene>
    <name evidence="6" type="ORF">HMPREF0291_11495</name>
</gene>
<feature type="domain" description="Metallo-beta-lactamase" evidence="5">
    <location>
        <begin position="12"/>
        <end position="196"/>
    </location>
</feature>
<evidence type="ECO:0000256" key="1">
    <source>
        <dbReference type="ARBA" id="ARBA00001947"/>
    </source>
</evidence>
<dbReference type="RefSeq" id="WP_005289938.1">
    <property type="nucleotide sequence ID" value="NZ_CM000961.1"/>
</dbReference>
<organism evidence="6 7">
    <name type="scientific">Corynebacterium genitalium ATCC 33030</name>
    <dbReference type="NCBI Taxonomy" id="585529"/>
    <lineage>
        <taxon>Bacteria</taxon>
        <taxon>Bacillati</taxon>
        <taxon>Actinomycetota</taxon>
        <taxon>Actinomycetes</taxon>
        <taxon>Mycobacteriales</taxon>
        <taxon>Corynebacteriaceae</taxon>
        <taxon>Corynebacterium</taxon>
    </lineage>
</organism>
<dbReference type="AlphaFoldDB" id="D7WCF7"/>
<keyword evidence="3" id="KW-0378">Hydrolase</keyword>
<evidence type="ECO:0000256" key="2">
    <source>
        <dbReference type="ARBA" id="ARBA00022723"/>
    </source>
</evidence>
<dbReference type="Gene3D" id="3.60.15.10">
    <property type="entry name" value="Ribonuclease Z/Hydroxyacylglutathione hydrolase-like"/>
    <property type="match status" value="1"/>
</dbReference>
<dbReference type="SUPFAM" id="SSF56281">
    <property type="entry name" value="Metallo-hydrolase/oxidoreductase"/>
    <property type="match status" value="1"/>
</dbReference>
<evidence type="ECO:0000259" key="5">
    <source>
        <dbReference type="SMART" id="SM00849"/>
    </source>
</evidence>
<comment type="cofactor">
    <cofactor evidence="1">
        <name>Zn(2+)</name>
        <dbReference type="ChEBI" id="CHEBI:29105"/>
    </cofactor>
</comment>
<proteinExistence type="predicted"/>
<dbReference type="PANTHER" id="PTHR46233">
    <property type="entry name" value="HYDROXYACYLGLUTATHIONE HYDROLASE GLOC"/>
    <property type="match status" value="1"/>
</dbReference>
<keyword evidence="2" id="KW-0479">Metal-binding</keyword>
<dbReference type="GO" id="GO:0046872">
    <property type="term" value="F:metal ion binding"/>
    <property type="evidence" value="ECO:0007669"/>
    <property type="project" value="UniProtKB-KW"/>
</dbReference>
<evidence type="ECO:0000313" key="7">
    <source>
        <dbReference type="Proteomes" id="UP000004208"/>
    </source>
</evidence>
<dbReference type="eggNOG" id="COG0491">
    <property type="taxonomic scope" value="Bacteria"/>
</dbReference>
<evidence type="ECO:0000256" key="4">
    <source>
        <dbReference type="ARBA" id="ARBA00022833"/>
    </source>
</evidence>
<sequence length="219" mass="23597">MQLSGFTAGPFQTNTYVVVGTADGSDRPAAFVVDPGLGTVNKVRELLGQFGAQLECVVLTHGHIDHTRECAEFDVPVYIHPDDEVMLDPKWGAPGQFAQLFRTDDMKMPEDLRHLEAGSTMTFAGIDFRIVHAPGHSPGSTILVNDEENVALTGDVLFAGTIGRTDLPLGDPAAMNESLAGPVWDLDDSLTLLPGHGAATTMDKERRTNPFLIEARSAR</sequence>
<dbReference type="Proteomes" id="UP000004208">
    <property type="component" value="Unassembled WGS sequence"/>
</dbReference>
<dbReference type="GO" id="GO:0016787">
    <property type="term" value="F:hydrolase activity"/>
    <property type="evidence" value="ECO:0007669"/>
    <property type="project" value="UniProtKB-KW"/>
</dbReference>
<accession>D7WCF7</accession>
<name>D7WCF7_9CORY</name>
<evidence type="ECO:0000256" key="3">
    <source>
        <dbReference type="ARBA" id="ARBA00022801"/>
    </source>
</evidence>
<dbReference type="OrthoDB" id="9802991at2"/>
<dbReference type="EMBL" id="ACLJ02000003">
    <property type="protein sequence ID" value="EFK53838.1"/>
    <property type="molecule type" value="Genomic_DNA"/>
</dbReference>
<dbReference type="Pfam" id="PF00753">
    <property type="entry name" value="Lactamase_B"/>
    <property type="match status" value="1"/>
</dbReference>
<evidence type="ECO:0000313" key="6">
    <source>
        <dbReference type="EMBL" id="EFK53838.1"/>
    </source>
</evidence>
<dbReference type="STRING" id="585529.HMPREF0291_11495"/>
<reference evidence="6" key="1">
    <citation type="submission" date="2010-06" db="EMBL/GenBank/DDBJ databases">
        <authorList>
            <person name="Muzny D."/>
            <person name="Qin X."/>
            <person name="Buhay C."/>
            <person name="Dugan-Rocha S."/>
            <person name="Ding Y."/>
            <person name="Chen G."/>
            <person name="Hawes A."/>
            <person name="Holder M."/>
            <person name="Jhangiani S."/>
            <person name="Johnson A."/>
            <person name="Khan Z."/>
            <person name="Li Z."/>
            <person name="Liu W."/>
            <person name="Liu X."/>
            <person name="Perez L."/>
            <person name="Shen H."/>
            <person name="Wang Q."/>
            <person name="Watt J."/>
            <person name="Xi L."/>
            <person name="Xin Y."/>
            <person name="Zhou J."/>
            <person name="Deng J."/>
            <person name="Jiang H."/>
            <person name="Liu Y."/>
            <person name="Qu J."/>
            <person name="Song X.-Z."/>
            <person name="Zhang L."/>
            <person name="Villasana D."/>
            <person name="Johnson A."/>
            <person name="Liu J."/>
            <person name="Liyanage D."/>
            <person name="Lorensuhewa L."/>
            <person name="Robinson T."/>
            <person name="Song A."/>
            <person name="Song B.-B."/>
            <person name="Dinh H."/>
            <person name="Thornton R."/>
            <person name="Coyle M."/>
            <person name="Francisco L."/>
            <person name="Jackson L."/>
            <person name="Javaid M."/>
            <person name="Korchina V."/>
            <person name="Kovar C."/>
            <person name="Mata R."/>
            <person name="Mathew T."/>
            <person name="Ngo R."/>
            <person name="Nguyen L."/>
            <person name="Nguyen N."/>
            <person name="Okwuonu G."/>
            <person name="Ongeri F."/>
            <person name="Pham C."/>
            <person name="Simmons D."/>
            <person name="Wilczek-Boney K."/>
            <person name="Hale W."/>
            <person name="Jakkamsetti A."/>
            <person name="Pham P."/>
            <person name="Ruth R."/>
            <person name="San Lucas F."/>
            <person name="Warren J."/>
            <person name="Zhang J."/>
            <person name="Zhao Z."/>
            <person name="Zhou C."/>
            <person name="Zhu D."/>
            <person name="Lee S."/>
            <person name="Bess C."/>
            <person name="Blankenburg K."/>
            <person name="Forbes L."/>
            <person name="Fu Q."/>
            <person name="Gubbala S."/>
            <person name="Hirani K."/>
            <person name="Jayaseelan J.C."/>
            <person name="Lara F."/>
            <person name="Munidasa M."/>
            <person name="Palculict T."/>
            <person name="Patil S."/>
            <person name="Pu L.-L."/>
            <person name="Saada N."/>
            <person name="Tang L."/>
            <person name="Weissenberger G."/>
            <person name="Zhu Y."/>
            <person name="Hemphill L."/>
            <person name="Shang Y."/>
            <person name="Youmans B."/>
            <person name="Ayvaz T."/>
            <person name="Ross M."/>
            <person name="Santibanez J."/>
            <person name="Aqrawi P."/>
            <person name="Gross S."/>
            <person name="Joshi V."/>
            <person name="Fowler G."/>
            <person name="Nazareth L."/>
            <person name="Reid J."/>
            <person name="Worley K."/>
            <person name="Petrosino J."/>
            <person name="Highlander S."/>
            <person name="Gibbs R."/>
        </authorList>
    </citation>
    <scope>NUCLEOTIDE SEQUENCE [LARGE SCALE GENOMIC DNA]</scope>
    <source>
        <strain evidence="6">ATCC 33030</strain>
    </source>
</reference>
<dbReference type="InterPro" id="IPR036866">
    <property type="entry name" value="RibonucZ/Hydroxyglut_hydro"/>
</dbReference>